<dbReference type="GO" id="GO:0000139">
    <property type="term" value="C:Golgi membrane"/>
    <property type="evidence" value="ECO:0007669"/>
    <property type="project" value="InterPro"/>
</dbReference>
<keyword evidence="2" id="KW-0762">Sugar transport</keyword>
<dbReference type="VEuPathDB" id="VectorBase:ISCP_009644"/>
<dbReference type="GO" id="GO:0015165">
    <property type="term" value="F:pyrimidine nucleotide-sugar transmembrane transporter activity"/>
    <property type="evidence" value="ECO:0007669"/>
    <property type="project" value="InterPro"/>
</dbReference>
<dbReference type="EMBL" id="ABJB010361834">
    <property type="status" value="NOT_ANNOTATED_CDS"/>
    <property type="molecule type" value="Genomic_DNA"/>
</dbReference>
<evidence type="ECO:0000256" key="6">
    <source>
        <dbReference type="SAM" id="Phobius"/>
    </source>
</evidence>
<keyword evidence="3 6" id="KW-0812">Transmembrane</keyword>
<organism>
    <name type="scientific">Ixodes scapularis</name>
    <name type="common">Black-legged tick</name>
    <name type="synonym">Deer tick</name>
    <dbReference type="NCBI Taxonomy" id="6945"/>
    <lineage>
        <taxon>Eukaryota</taxon>
        <taxon>Metazoa</taxon>
        <taxon>Ecdysozoa</taxon>
        <taxon>Arthropoda</taxon>
        <taxon>Chelicerata</taxon>
        <taxon>Arachnida</taxon>
        <taxon>Acari</taxon>
        <taxon>Parasitiformes</taxon>
        <taxon>Ixodida</taxon>
        <taxon>Ixodoidea</taxon>
        <taxon>Ixodidae</taxon>
        <taxon>Ixodinae</taxon>
        <taxon>Ixodes</taxon>
    </lineage>
</organism>
<dbReference type="HOGENOM" id="CLU_2388644_0_0_1"/>
<sequence>MRLLERVLEDLGQFWHLFFSYLAIFGFLLGILAMLLADWNALLAEGFFQGYNSVTWTVIFLQSVYALVRRIGFDSIRTKCASVLKQAREPPNFI</sequence>
<keyword evidence="4 6" id="KW-1133">Transmembrane helix</keyword>
<dbReference type="EnsemblMetazoa" id="ISCW008389-RA">
    <property type="protein sequence ID" value="ISCW008389-PA"/>
    <property type="gene ID" value="ISCW008389"/>
</dbReference>
<dbReference type="InParanoid" id="B7PTP3"/>
<protein>
    <submittedName>
        <fullName evidence="7 8">Uncharacterized protein</fullName>
    </submittedName>
</protein>
<feature type="transmembrane region" description="Helical" evidence="6">
    <location>
        <begin position="12"/>
        <end position="36"/>
    </location>
</feature>
<proteinExistence type="predicted"/>
<dbReference type="Proteomes" id="UP000001555">
    <property type="component" value="Unassembled WGS sequence"/>
</dbReference>
<comment type="subcellular location">
    <subcellularLocation>
        <location evidence="1">Membrane</location>
        <topology evidence="1">Multi-pass membrane protein</topology>
    </subcellularLocation>
</comment>
<evidence type="ECO:0000256" key="4">
    <source>
        <dbReference type="ARBA" id="ARBA00022989"/>
    </source>
</evidence>
<feature type="transmembrane region" description="Helical" evidence="6">
    <location>
        <begin position="48"/>
        <end position="68"/>
    </location>
</feature>
<dbReference type="AlphaFoldDB" id="B7PTP3"/>
<gene>
    <name evidence="7" type="ORF">IscW_ISCW008389</name>
</gene>
<dbReference type="Pfam" id="PF04142">
    <property type="entry name" value="Nuc_sug_transp"/>
    <property type="match status" value="1"/>
</dbReference>
<dbReference type="OrthoDB" id="408493at2759"/>
<dbReference type="PaxDb" id="6945-B7PTP3"/>
<keyword evidence="2" id="KW-0813">Transport</keyword>
<dbReference type="EMBL" id="DS787578">
    <property type="protein sequence ID" value="EEC09965.1"/>
    <property type="molecule type" value="Genomic_DNA"/>
</dbReference>
<evidence type="ECO:0000313" key="9">
    <source>
        <dbReference type="Proteomes" id="UP000001555"/>
    </source>
</evidence>
<dbReference type="VEuPathDB" id="VectorBase:ISCW008389"/>
<reference evidence="7 9" key="1">
    <citation type="submission" date="2008-03" db="EMBL/GenBank/DDBJ databases">
        <title>Annotation of Ixodes scapularis.</title>
        <authorList>
            <consortium name="Ixodes scapularis Genome Project Consortium"/>
            <person name="Caler E."/>
            <person name="Hannick L.I."/>
            <person name="Bidwell S."/>
            <person name="Joardar V."/>
            <person name="Thiagarajan M."/>
            <person name="Amedeo P."/>
            <person name="Galinsky K.J."/>
            <person name="Schobel S."/>
            <person name="Inman J."/>
            <person name="Hostetler J."/>
            <person name="Miller J."/>
            <person name="Hammond M."/>
            <person name="Megy K."/>
            <person name="Lawson D."/>
            <person name="Kodira C."/>
            <person name="Sutton G."/>
            <person name="Meyer J."/>
            <person name="Hill C.A."/>
            <person name="Birren B."/>
            <person name="Nene V."/>
            <person name="Collins F."/>
            <person name="Alarcon-Chaidez F."/>
            <person name="Wikel S."/>
            <person name="Strausberg R."/>
        </authorList>
    </citation>
    <scope>NUCLEOTIDE SEQUENCE [LARGE SCALE GENOMIC DNA]</scope>
    <source>
        <strain evidence="9">Wikel</strain>
        <strain evidence="7">Wikel colony</strain>
    </source>
</reference>
<dbReference type="InterPro" id="IPR007271">
    <property type="entry name" value="Nuc_sug_transpt"/>
</dbReference>
<dbReference type="EMBL" id="ABJB010619406">
    <property type="status" value="NOT_ANNOTATED_CDS"/>
    <property type="molecule type" value="Genomic_DNA"/>
</dbReference>
<evidence type="ECO:0000256" key="2">
    <source>
        <dbReference type="ARBA" id="ARBA00022597"/>
    </source>
</evidence>
<evidence type="ECO:0000256" key="3">
    <source>
        <dbReference type="ARBA" id="ARBA00022692"/>
    </source>
</evidence>
<evidence type="ECO:0000313" key="8">
    <source>
        <dbReference type="EnsemblMetazoa" id="ISCW008389-PA"/>
    </source>
</evidence>
<evidence type="ECO:0000256" key="1">
    <source>
        <dbReference type="ARBA" id="ARBA00004141"/>
    </source>
</evidence>
<accession>B7PTP3</accession>
<keyword evidence="5 6" id="KW-0472">Membrane</keyword>
<dbReference type="VEuPathDB" id="VectorBase:ISCI008389"/>
<keyword evidence="9" id="KW-1185">Reference proteome</keyword>
<evidence type="ECO:0000256" key="5">
    <source>
        <dbReference type="ARBA" id="ARBA00023136"/>
    </source>
</evidence>
<name>B7PTP3_IXOSC</name>
<evidence type="ECO:0000313" key="7">
    <source>
        <dbReference type="EMBL" id="EEC09965.1"/>
    </source>
</evidence>
<reference evidence="8" key="2">
    <citation type="submission" date="2020-05" db="UniProtKB">
        <authorList>
            <consortium name="EnsemblMetazoa"/>
        </authorList>
    </citation>
    <scope>IDENTIFICATION</scope>
    <source>
        <strain evidence="8">wikel</strain>
    </source>
</reference>
<dbReference type="EMBL" id="ABJB010527982">
    <property type="status" value="NOT_ANNOTATED_CDS"/>
    <property type="molecule type" value="Genomic_DNA"/>
</dbReference>